<organism evidence="1 2">
    <name type="scientific">Actinoallomurus spadix</name>
    <dbReference type="NCBI Taxonomy" id="79912"/>
    <lineage>
        <taxon>Bacteria</taxon>
        <taxon>Bacillati</taxon>
        <taxon>Actinomycetota</taxon>
        <taxon>Actinomycetes</taxon>
        <taxon>Streptosporangiales</taxon>
        <taxon>Thermomonosporaceae</taxon>
        <taxon>Actinoallomurus</taxon>
    </lineage>
</organism>
<reference evidence="2" key="1">
    <citation type="journal article" date="2019" name="Int. J. Syst. Evol. Microbiol.">
        <title>The Global Catalogue of Microorganisms (GCM) 10K type strain sequencing project: providing services to taxonomists for standard genome sequencing and annotation.</title>
        <authorList>
            <consortium name="The Broad Institute Genomics Platform"/>
            <consortium name="The Broad Institute Genome Sequencing Center for Infectious Disease"/>
            <person name="Wu L."/>
            <person name="Ma J."/>
        </authorList>
    </citation>
    <scope>NUCLEOTIDE SEQUENCE [LARGE SCALE GENOMIC DNA]</scope>
    <source>
        <strain evidence="2">JCM 3146</strain>
    </source>
</reference>
<accession>A0ABP3G5D7</accession>
<dbReference type="Proteomes" id="UP001501822">
    <property type="component" value="Unassembled WGS sequence"/>
</dbReference>
<keyword evidence="2" id="KW-1185">Reference proteome</keyword>
<sequence>MLDLPLFVGEPVREDHLFDGDVAAEGFISGVPDRPHAATAYFGEQAVTLGKKGFFRHSPCTIPTGGAFIWPDAHLIPGTKKECAA</sequence>
<proteinExistence type="predicted"/>
<comment type="caution">
    <text evidence="1">The sequence shown here is derived from an EMBL/GenBank/DDBJ whole genome shotgun (WGS) entry which is preliminary data.</text>
</comment>
<dbReference type="EMBL" id="BAAABM010000017">
    <property type="protein sequence ID" value="GAA0336558.1"/>
    <property type="molecule type" value="Genomic_DNA"/>
</dbReference>
<evidence type="ECO:0000313" key="2">
    <source>
        <dbReference type="Proteomes" id="UP001501822"/>
    </source>
</evidence>
<protein>
    <submittedName>
        <fullName evidence="1">Uncharacterized protein</fullName>
    </submittedName>
</protein>
<gene>
    <name evidence="1" type="ORF">GCM10010151_27770</name>
</gene>
<name>A0ABP3G5D7_9ACTN</name>
<evidence type="ECO:0000313" key="1">
    <source>
        <dbReference type="EMBL" id="GAA0336558.1"/>
    </source>
</evidence>